<keyword evidence="1" id="KW-0472">Membrane</keyword>
<feature type="transmembrane region" description="Helical" evidence="1">
    <location>
        <begin position="21"/>
        <end position="39"/>
    </location>
</feature>
<evidence type="ECO:0000313" key="2">
    <source>
        <dbReference type="EMBL" id="KAK9986218.1"/>
    </source>
</evidence>
<dbReference type="AlphaFoldDB" id="A0AAW2BL98"/>
<gene>
    <name evidence="2" type="ORF">SO802_031169</name>
</gene>
<keyword evidence="3" id="KW-1185">Reference proteome</keyword>
<evidence type="ECO:0000256" key="1">
    <source>
        <dbReference type="SAM" id="Phobius"/>
    </source>
</evidence>
<name>A0AAW2BL98_9ROSI</name>
<comment type="caution">
    <text evidence="2">The sequence shown here is derived from an EMBL/GenBank/DDBJ whole genome shotgun (WGS) entry which is preliminary data.</text>
</comment>
<accession>A0AAW2BL98</accession>
<dbReference type="EMBL" id="JAZDWU010000011">
    <property type="protein sequence ID" value="KAK9986218.1"/>
    <property type="molecule type" value="Genomic_DNA"/>
</dbReference>
<proteinExistence type="predicted"/>
<organism evidence="2 3">
    <name type="scientific">Lithocarpus litseifolius</name>
    <dbReference type="NCBI Taxonomy" id="425828"/>
    <lineage>
        <taxon>Eukaryota</taxon>
        <taxon>Viridiplantae</taxon>
        <taxon>Streptophyta</taxon>
        <taxon>Embryophyta</taxon>
        <taxon>Tracheophyta</taxon>
        <taxon>Spermatophyta</taxon>
        <taxon>Magnoliopsida</taxon>
        <taxon>eudicotyledons</taxon>
        <taxon>Gunneridae</taxon>
        <taxon>Pentapetalae</taxon>
        <taxon>rosids</taxon>
        <taxon>fabids</taxon>
        <taxon>Fagales</taxon>
        <taxon>Fagaceae</taxon>
        <taxon>Lithocarpus</taxon>
    </lineage>
</organism>
<sequence length="133" mass="15390">MVYSMSRNRYCEQLVDKKHSWFFAFANAIACAFFVLSLLLNWANYYYLFLHDLFMMLVLAKCMDMTAEGHLFICVQLACGLDLLLDTLESIILAIAYSPVKEVVDFCRIGAAINDWLWDTNLSSFPYLPLPFM</sequence>
<keyword evidence="1" id="KW-0812">Transmembrane</keyword>
<dbReference type="Proteomes" id="UP001459277">
    <property type="component" value="Unassembled WGS sequence"/>
</dbReference>
<reference evidence="2 3" key="1">
    <citation type="submission" date="2024-01" db="EMBL/GenBank/DDBJ databases">
        <title>A telomere-to-telomere, gap-free genome of sweet tea (Lithocarpus litseifolius).</title>
        <authorList>
            <person name="Zhou J."/>
        </authorList>
    </citation>
    <scope>NUCLEOTIDE SEQUENCE [LARGE SCALE GENOMIC DNA]</scope>
    <source>
        <strain evidence="2">Zhou-2022a</strain>
        <tissue evidence="2">Leaf</tissue>
    </source>
</reference>
<evidence type="ECO:0000313" key="3">
    <source>
        <dbReference type="Proteomes" id="UP001459277"/>
    </source>
</evidence>
<protein>
    <submittedName>
        <fullName evidence="2">Uncharacterized protein</fullName>
    </submittedName>
</protein>
<keyword evidence="1" id="KW-1133">Transmembrane helix</keyword>